<gene>
    <name evidence="1" type="ORF">Catovirus_1_41</name>
</gene>
<evidence type="ECO:0000313" key="1">
    <source>
        <dbReference type="EMBL" id="ARF07991.1"/>
    </source>
</evidence>
<reference evidence="1" key="1">
    <citation type="journal article" date="2017" name="Science">
        <title>Giant viruses with an expanded complement of translation system components.</title>
        <authorList>
            <person name="Schulz F."/>
            <person name="Yutin N."/>
            <person name="Ivanova N.N."/>
            <person name="Ortega D.R."/>
            <person name="Lee T.K."/>
            <person name="Vierheilig J."/>
            <person name="Daims H."/>
            <person name="Horn M."/>
            <person name="Wagner M."/>
            <person name="Jensen G.J."/>
            <person name="Kyrpides N.C."/>
            <person name="Koonin E.V."/>
            <person name="Woyke T."/>
        </authorList>
    </citation>
    <scope>NUCLEOTIDE SEQUENCE</scope>
    <source>
        <strain evidence="1">CTV1</strain>
    </source>
</reference>
<proteinExistence type="predicted"/>
<protein>
    <submittedName>
        <fullName evidence="1">Uncharacterized protein</fullName>
    </submittedName>
</protein>
<organism evidence="1">
    <name type="scientific">Catovirus CTV1</name>
    <dbReference type="NCBI Taxonomy" id="1977631"/>
    <lineage>
        <taxon>Viruses</taxon>
        <taxon>Varidnaviria</taxon>
        <taxon>Bamfordvirae</taxon>
        <taxon>Nucleocytoviricota</taxon>
        <taxon>Megaviricetes</taxon>
        <taxon>Imitervirales</taxon>
        <taxon>Mimiviridae</taxon>
        <taxon>Klosneuvirinae</taxon>
        <taxon>Catovirus</taxon>
    </lineage>
</organism>
<name>A0A1V0S8G4_9VIRU</name>
<dbReference type="EMBL" id="KY684083">
    <property type="protein sequence ID" value="ARF07991.1"/>
    <property type="molecule type" value="Genomic_DNA"/>
</dbReference>
<sequence>MEYLLSIKTNNNTVHFIVTETHFMYNFDYIKNFGELSFQKQNILGKDYLVIADNLDVDNRVLTKYLNNYCELHLNYDFLKIMLYFMDPRIETLLQNNLSDVLANKYDEKINMLLYSHFKYLFTKKSVIDKFIFDENEGKFVEYKLNPFDYKGCY</sequence>
<accession>A0A1V0S8G4</accession>